<gene>
    <name evidence="1" type="ORF">NCTC10142_00816</name>
</gene>
<evidence type="ECO:0000313" key="2">
    <source>
        <dbReference type="Proteomes" id="UP000289506"/>
    </source>
</evidence>
<proteinExistence type="predicted"/>
<geneLocation type="plasmid" evidence="1 2">
    <name>13</name>
</geneLocation>
<dbReference type="AlphaFoldDB" id="A0A449AJ50"/>
<dbReference type="InterPro" id="IPR018691">
    <property type="entry name" value="DUF2188"/>
</dbReference>
<reference evidence="1 2" key="1">
    <citation type="submission" date="2019-01" db="EMBL/GenBank/DDBJ databases">
        <authorList>
            <consortium name="Pathogen Informatics"/>
        </authorList>
    </citation>
    <scope>NUCLEOTIDE SEQUENCE [LARGE SCALE GENOMIC DNA]</scope>
    <source>
        <strain evidence="1 2">NCTC10142</strain>
        <plasmid evidence="2">13</plasmid>
    </source>
</reference>
<name>A0A449AJ50_9BACT</name>
<protein>
    <recommendedName>
        <fullName evidence="3">DUF2188 domain-containing protein</fullName>
    </recommendedName>
</protein>
<dbReference type="EMBL" id="LR214986">
    <property type="protein sequence ID" value="VEU65035.1"/>
    <property type="molecule type" value="Genomic_DNA"/>
</dbReference>
<evidence type="ECO:0008006" key="3">
    <source>
        <dbReference type="Google" id="ProtNLM"/>
    </source>
</evidence>
<dbReference type="Proteomes" id="UP000289506">
    <property type="component" value="Plasmid 13"/>
</dbReference>
<organism evidence="1 2">
    <name type="scientific">Mycoplasmopsis cynos</name>
    <dbReference type="NCBI Taxonomy" id="171284"/>
    <lineage>
        <taxon>Bacteria</taxon>
        <taxon>Bacillati</taxon>
        <taxon>Mycoplasmatota</taxon>
        <taxon>Mycoplasmoidales</taxon>
        <taxon>Metamycoplasmataceae</taxon>
        <taxon>Mycoplasmopsis</taxon>
    </lineage>
</organism>
<evidence type="ECO:0000313" key="1">
    <source>
        <dbReference type="EMBL" id="VEU65035.1"/>
    </source>
</evidence>
<dbReference type="Pfam" id="PF09954">
    <property type="entry name" value="DUF2188"/>
    <property type="match status" value="1"/>
</dbReference>
<sequence>MENKEIKKDLKPIWHITKDKEKDKWRVYREGAERTTILFETQKEAIPYARDLAKKNNGTYYIHGENGKIRDGKGYNK</sequence>
<accession>A0A449AJ50</accession>
<dbReference type="RefSeq" id="WP_129720943.1">
    <property type="nucleotide sequence ID" value="NZ_LR214986.1"/>
</dbReference>
<keyword evidence="1" id="KW-0614">Plasmid</keyword>